<name>A0A2M7SF26_9BACT</name>
<comment type="caution">
    <text evidence="1">The sequence shown here is derived from an EMBL/GenBank/DDBJ whole genome shotgun (WGS) entry which is preliminary data.</text>
</comment>
<organism evidence="1 2">
    <name type="scientific">Candidatus Desantisbacteria bacterium CG_4_10_14_0_8_um_filter_48_22</name>
    <dbReference type="NCBI Taxonomy" id="1974543"/>
    <lineage>
        <taxon>Bacteria</taxon>
        <taxon>Candidatus Desantisiibacteriota</taxon>
    </lineage>
</organism>
<evidence type="ECO:0000313" key="1">
    <source>
        <dbReference type="EMBL" id="PIZ18116.1"/>
    </source>
</evidence>
<accession>A0A2M7SF26</accession>
<protein>
    <submittedName>
        <fullName evidence="1">Uncharacterized protein</fullName>
    </submittedName>
</protein>
<dbReference type="AlphaFoldDB" id="A0A2M7SF26"/>
<dbReference type="Proteomes" id="UP000229307">
    <property type="component" value="Unassembled WGS sequence"/>
</dbReference>
<evidence type="ECO:0000313" key="2">
    <source>
        <dbReference type="Proteomes" id="UP000229307"/>
    </source>
</evidence>
<dbReference type="EMBL" id="PFMR01000034">
    <property type="protein sequence ID" value="PIZ18116.1"/>
    <property type="molecule type" value="Genomic_DNA"/>
</dbReference>
<gene>
    <name evidence="1" type="ORF">COY52_01095</name>
</gene>
<sequence>MKDKYVTIGPKDFIDGPYIKCPKCGKNTFGILMICANHYVRRCNECFYPPPDDLSCLFDLPKLNKRIIYIDQFAISNMMKFLNPETKAYQKGQVLPFWGELFERLDSLCKLQLLICPDSEFQREESLLAPYFIKLKRMYELLSHGISFFDYSTIKRFQVHRDFEVWVSKGKKSHPEINVNMITHGNLNAWQDKLIISVNISSSQDIIDSIRSAREKSTEQLSSAFKIWQTQKEETFKIWYEEEMGTLAKVVIDIYTNYLKKYSLISYGCMPLVLDEILPPPWVITINCMHDILKENGISENKERWKMIGDYLRSDSFKNILFVKIGCMLWAAVRRRVALGGKKEPPNAGLVTDIEMISTLLPYCDAMFVDNECRSLLMEKPLCDEIDYGTRVFSLSCKEEFLKYLDSIRESASREHLNRIKEVYGNDWDKAYTTIYRDK</sequence>
<reference evidence="2" key="1">
    <citation type="submission" date="2017-09" db="EMBL/GenBank/DDBJ databases">
        <title>Depth-based differentiation of microbial function through sediment-hosted aquifers and enrichment of novel symbionts in the deep terrestrial subsurface.</title>
        <authorList>
            <person name="Probst A.J."/>
            <person name="Ladd B."/>
            <person name="Jarett J.K."/>
            <person name="Geller-Mcgrath D.E."/>
            <person name="Sieber C.M.K."/>
            <person name="Emerson J.B."/>
            <person name="Anantharaman K."/>
            <person name="Thomas B.C."/>
            <person name="Malmstrom R."/>
            <person name="Stieglmeier M."/>
            <person name="Klingl A."/>
            <person name="Woyke T."/>
            <person name="Ryan C.M."/>
            <person name="Banfield J.F."/>
        </authorList>
    </citation>
    <scope>NUCLEOTIDE SEQUENCE [LARGE SCALE GENOMIC DNA]</scope>
</reference>
<proteinExistence type="predicted"/>